<dbReference type="OrthoDB" id="40334at2759"/>
<dbReference type="SUPFAM" id="SSF52833">
    <property type="entry name" value="Thioredoxin-like"/>
    <property type="match status" value="1"/>
</dbReference>
<evidence type="ECO:0000313" key="2">
    <source>
        <dbReference type="Proteomes" id="UP000016930"/>
    </source>
</evidence>
<evidence type="ECO:0000313" key="1">
    <source>
        <dbReference type="EMBL" id="EMD31125.1"/>
    </source>
</evidence>
<dbReference type="STRING" id="914234.M2QGG4"/>
<dbReference type="HOGENOM" id="CLU_035338_1_1_1"/>
<dbReference type="PANTHER" id="PTHR28630:SF3">
    <property type="entry name" value="PEROXIREDOXIN-LIKE 2C"/>
    <property type="match status" value="1"/>
</dbReference>
<sequence>MATDNNAEHNGALDAETLAEASKLTVYDGFGNQVEFGSLFRDKKTVVVFIRHFFCGQYVMQLASVPKESLEQAGVKVVIVGCGEWSLIKNYCETTGYAGELYADPSRALYRTLGLIENLNITPAGEEKRSYLTRSLLGNVMKSIWNGPLKSPQHIGKQGNISQLGADYILGPGQECTFASRMQHTEDHVEVAELMKHAGVTYP</sequence>
<protein>
    <recommendedName>
        <fullName evidence="3">Thioredoxin domain-containing protein</fullName>
    </recommendedName>
</protein>
<gene>
    <name evidence="1" type="ORF">CERSUDRAFT_69555</name>
</gene>
<proteinExistence type="predicted"/>
<dbReference type="Pfam" id="PF13911">
    <property type="entry name" value="AhpC-TSA_2"/>
    <property type="match status" value="1"/>
</dbReference>
<evidence type="ECO:0008006" key="3">
    <source>
        <dbReference type="Google" id="ProtNLM"/>
    </source>
</evidence>
<dbReference type="Gene3D" id="3.40.30.10">
    <property type="entry name" value="Glutaredoxin"/>
    <property type="match status" value="1"/>
</dbReference>
<name>M2QGG4_CERS8</name>
<dbReference type="Proteomes" id="UP000016930">
    <property type="component" value="Unassembled WGS sequence"/>
</dbReference>
<dbReference type="InterPro" id="IPR036249">
    <property type="entry name" value="Thioredoxin-like_sf"/>
</dbReference>
<reference evidence="1 2" key="1">
    <citation type="journal article" date="2012" name="Proc. Natl. Acad. Sci. U.S.A.">
        <title>Comparative genomics of Ceriporiopsis subvermispora and Phanerochaete chrysosporium provide insight into selective ligninolysis.</title>
        <authorList>
            <person name="Fernandez-Fueyo E."/>
            <person name="Ruiz-Duenas F.J."/>
            <person name="Ferreira P."/>
            <person name="Floudas D."/>
            <person name="Hibbett D.S."/>
            <person name="Canessa P."/>
            <person name="Larrondo L.F."/>
            <person name="James T.Y."/>
            <person name="Seelenfreund D."/>
            <person name="Lobos S."/>
            <person name="Polanco R."/>
            <person name="Tello M."/>
            <person name="Honda Y."/>
            <person name="Watanabe T."/>
            <person name="Watanabe T."/>
            <person name="Ryu J.S."/>
            <person name="Kubicek C.P."/>
            <person name="Schmoll M."/>
            <person name="Gaskell J."/>
            <person name="Hammel K.E."/>
            <person name="St John F.J."/>
            <person name="Vanden Wymelenberg A."/>
            <person name="Sabat G."/>
            <person name="Splinter BonDurant S."/>
            <person name="Syed K."/>
            <person name="Yadav J.S."/>
            <person name="Doddapaneni H."/>
            <person name="Subramanian V."/>
            <person name="Lavin J.L."/>
            <person name="Oguiza J.A."/>
            <person name="Perez G."/>
            <person name="Pisabarro A.G."/>
            <person name="Ramirez L."/>
            <person name="Santoyo F."/>
            <person name="Master E."/>
            <person name="Coutinho P.M."/>
            <person name="Henrissat B."/>
            <person name="Lombard V."/>
            <person name="Magnuson J.K."/>
            <person name="Kuees U."/>
            <person name="Hori C."/>
            <person name="Igarashi K."/>
            <person name="Samejima M."/>
            <person name="Held B.W."/>
            <person name="Barry K.W."/>
            <person name="LaButti K.M."/>
            <person name="Lapidus A."/>
            <person name="Lindquist E.A."/>
            <person name="Lucas S.M."/>
            <person name="Riley R."/>
            <person name="Salamov A.A."/>
            <person name="Hoffmeister D."/>
            <person name="Schwenk D."/>
            <person name="Hadar Y."/>
            <person name="Yarden O."/>
            <person name="de Vries R.P."/>
            <person name="Wiebenga A."/>
            <person name="Stenlid J."/>
            <person name="Eastwood D."/>
            <person name="Grigoriev I.V."/>
            <person name="Berka R.M."/>
            <person name="Blanchette R.A."/>
            <person name="Kersten P."/>
            <person name="Martinez A.T."/>
            <person name="Vicuna R."/>
            <person name="Cullen D."/>
        </authorList>
    </citation>
    <scope>NUCLEOTIDE SEQUENCE [LARGE SCALE GENOMIC DNA]</scope>
    <source>
        <strain evidence="1 2">B</strain>
    </source>
</reference>
<dbReference type="PANTHER" id="PTHR28630">
    <property type="match status" value="1"/>
</dbReference>
<organism evidence="1 2">
    <name type="scientific">Ceriporiopsis subvermispora (strain B)</name>
    <name type="common">White-rot fungus</name>
    <name type="synonym">Gelatoporia subvermispora</name>
    <dbReference type="NCBI Taxonomy" id="914234"/>
    <lineage>
        <taxon>Eukaryota</taxon>
        <taxon>Fungi</taxon>
        <taxon>Dikarya</taxon>
        <taxon>Basidiomycota</taxon>
        <taxon>Agaricomycotina</taxon>
        <taxon>Agaricomycetes</taxon>
        <taxon>Polyporales</taxon>
        <taxon>Gelatoporiaceae</taxon>
        <taxon>Gelatoporia</taxon>
    </lineage>
</organism>
<dbReference type="AlphaFoldDB" id="M2QGG4"/>
<keyword evidence="2" id="KW-1185">Reference proteome</keyword>
<dbReference type="EMBL" id="KB445823">
    <property type="protein sequence ID" value="EMD31125.1"/>
    <property type="molecule type" value="Genomic_DNA"/>
</dbReference>
<dbReference type="CDD" id="cd02970">
    <property type="entry name" value="PRX_like2"/>
    <property type="match status" value="1"/>
</dbReference>
<dbReference type="InterPro" id="IPR032801">
    <property type="entry name" value="PXL2A/B/C"/>
</dbReference>
<accession>M2QGG4</accession>